<sequence>MDAEGHLYANIQLFTEGANLEVALGDFPSILIQPSDDQRGDESSLSLDVALSQLTIEEAVGILRDLADAMENAEAVSSGSGQQDASESAESTEG</sequence>
<evidence type="ECO:0000313" key="2">
    <source>
        <dbReference type="EMBL" id="TQJ14463.1"/>
    </source>
</evidence>
<feature type="compositionally biased region" description="Polar residues" evidence="1">
    <location>
        <begin position="75"/>
        <end position="94"/>
    </location>
</feature>
<comment type="caution">
    <text evidence="2">The sequence shown here is derived from an EMBL/GenBank/DDBJ whole genome shotgun (WGS) entry which is preliminary data.</text>
</comment>
<name>A0A542EGK1_9MICO</name>
<dbReference type="RefSeq" id="WP_141928267.1">
    <property type="nucleotide sequence ID" value="NZ_BAABCI010000011.1"/>
</dbReference>
<feature type="region of interest" description="Disordered" evidence="1">
    <location>
        <begin position="72"/>
        <end position="94"/>
    </location>
</feature>
<dbReference type="AlphaFoldDB" id="A0A542EGK1"/>
<evidence type="ECO:0000256" key="1">
    <source>
        <dbReference type="SAM" id="MobiDB-lite"/>
    </source>
</evidence>
<evidence type="ECO:0000313" key="3">
    <source>
        <dbReference type="Proteomes" id="UP000320806"/>
    </source>
</evidence>
<gene>
    <name evidence="2" type="ORF">FB459_1925</name>
</gene>
<reference evidence="2 3" key="1">
    <citation type="submission" date="2019-06" db="EMBL/GenBank/DDBJ databases">
        <title>Sequencing the genomes of 1000 actinobacteria strains.</title>
        <authorList>
            <person name="Klenk H.-P."/>
        </authorList>
    </citation>
    <scope>NUCLEOTIDE SEQUENCE [LARGE SCALE GENOMIC DNA]</scope>
    <source>
        <strain evidence="2 3">DSM 19828</strain>
    </source>
</reference>
<dbReference type="EMBL" id="VFMO01000001">
    <property type="protein sequence ID" value="TQJ14463.1"/>
    <property type="molecule type" value="Genomic_DNA"/>
</dbReference>
<dbReference type="Proteomes" id="UP000320806">
    <property type="component" value="Unassembled WGS sequence"/>
</dbReference>
<protein>
    <submittedName>
        <fullName evidence="2">Uncharacterized protein</fullName>
    </submittedName>
</protein>
<accession>A0A542EGK1</accession>
<keyword evidence="3" id="KW-1185">Reference proteome</keyword>
<organism evidence="2 3">
    <name type="scientific">Yimella lutea</name>
    <dbReference type="NCBI Taxonomy" id="587872"/>
    <lineage>
        <taxon>Bacteria</taxon>
        <taxon>Bacillati</taxon>
        <taxon>Actinomycetota</taxon>
        <taxon>Actinomycetes</taxon>
        <taxon>Micrococcales</taxon>
        <taxon>Dermacoccaceae</taxon>
        <taxon>Yimella</taxon>
    </lineage>
</organism>
<proteinExistence type="predicted"/>